<evidence type="ECO:0000313" key="9">
    <source>
        <dbReference type="Proteomes" id="UP000442990"/>
    </source>
</evidence>
<feature type="compositionally biased region" description="Polar residues" evidence="6">
    <location>
        <begin position="356"/>
        <end position="366"/>
    </location>
</feature>
<dbReference type="PROSITE" id="PS00107">
    <property type="entry name" value="PROTEIN_KINASE_ATP"/>
    <property type="match status" value="1"/>
</dbReference>
<feature type="region of interest" description="Disordered" evidence="6">
    <location>
        <begin position="344"/>
        <end position="418"/>
    </location>
</feature>
<proteinExistence type="predicted"/>
<reference evidence="8 9" key="1">
    <citation type="submission" date="2019-09" db="EMBL/GenBank/DDBJ databases">
        <title>Isolation and identification of active actinomycetes.</title>
        <authorList>
            <person name="Yu Z."/>
            <person name="Han C."/>
            <person name="Yu B."/>
        </authorList>
    </citation>
    <scope>NUCLEOTIDE SEQUENCE [LARGE SCALE GENOMIC DNA]</scope>
    <source>
        <strain evidence="8 9">NEAU-H2</strain>
    </source>
</reference>
<protein>
    <submittedName>
        <fullName evidence="8">Protein kinase</fullName>
    </submittedName>
</protein>
<keyword evidence="1" id="KW-0808">Transferase</keyword>
<dbReference type="EMBL" id="WBKG01000013">
    <property type="protein sequence ID" value="KAB1987561.1"/>
    <property type="molecule type" value="Genomic_DNA"/>
</dbReference>
<dbReference type="PROSITE" id="PS00108">
    <property type="entry name" value="PROTEIN_KINASE_ST"/>
    <property type="match status" value="1"/>
</dbReference>
<dbReference type="PANTHER" id="PTHR43289">
    <property type="entry name" value="MITOGEN-ACTIVATED PROTEIN KINASE KINASE KINASE 20-RELATED"/>
    <property type="match status" value="1"/>
</dbReference>
<dbReference type="CDD" id="cd14014">
    <property type="entry name" value="STKc_PknB_like"/>
    <property type="match status" value="1"/>
</dbReference>
<feature type="compositionally biased region" description="Polar residues" evidence="6">
    <location>
        <begin position="406"/>
        <end position="415"/>
    </location>
</feature>
<evidence type="ECO:0000259" key="7">
    <source>
        <dbReference type="PROSITE" id="PS50011"/>
    </source>
</evidence>
<evidence type="ECO:0000313" key="8">
    <source>
        <dbReference type="EMBL" id="KAB1987561.1"/>
    </source>
</evidence>
<dbReference type="AlphaFoldDB" id="A0A7J5DFA5"/>
<dbReference type="PROSITE" id="PS50011">
    <property type="entry name" value="PROTEIN_KINASE_DOM"/>
    <property type="match status" value="1"/>
</dbReference>
<dbReference type="GO" id="GO:0005524">
    <property type="term" value="F:ATP binding"/>
    <property type="evidence" value="ECO:0007669"/>
    <property type="project" value="UniProtKB-UniRule"/>
</dbReference>
<dbReference type="SMART" id="SM00220">
    <property type="entry name" value="S_TKc"/>
    <property type="match status" value="1"/>
</dbReference>
<evidence type="ECO:0000256" key="6">
    <source>
        <dbReference type="SAM" id="MobiDB-lite"/>
    </source>
</evidence>
<evidence type="ECO:0000256" key="2">
    <source>
        <dbReference type="ARBA" id="ARBA00022741"/>
    </source>
</evidence>
<comment type="caution">
    <text evidence="8">The sequence shown here is derived from an EMBL/GenBank/DDBJ whole genome shotgun (WGS) entry which is preliminary data.</text>
</comment>
<evidence type="ECO:0000256" key="5">
    <source>
        <dbReference type="PROSITE-ProRule" id="PRU10141"/>
    </source>
</evidence>
<evidence type="ECO:0000256" key="4">
    <source>
        <dbReference type="ARBA" id="ARBA00022840"/>
    </source>
</evidence>
<dbReference type="GO" id="GO:0004674">
    <property type="term" value="F:protein serine/threonine kinase activity"/>
    <property type="evidence" value="ECO:0007669"/>
    <property type="project" value="TreeGrafter"/>
</dbReference>
<dbReference type="Pfam" id="PF00069">
    <property type="entry name" value="Pkinase"/>
    <property type="match status" value="1"/>
</dbReference>
<keyword evidence="3 8" id="KW-0418">Kinase</keyword>
<dbReference type="Gene3D" id="3.30.200.20">
    <property type="entry name" value="Phosphorylase Kinase, domain 1"/>
    <property type="match status" value="1"/>
</dbReference>
<sequence>MCVSNRVQSLQPGDPRRVGPYRVVGRLGSGGMGTVFAAVSAAGERMAVKVIHPAQAANDEFRARFRREVQLSQRVTGPCLVPVHDADTEAALPWLTTPFIPGPTLDGHVAVNGPLTGAHLYALAAGTAAALDAIHAEAVVHRDVKPSNVILAPSGPQVLDFGIAHALDGTSVTRTGVLTGTPGWISPEHYRTGEVGPHGDVFAWGALVAYAATGRLPFGSGAVDVVAFRVMSAEPDLNGIPSDLLPLVEKALSKEPADRPSAAQLASAGADLLAVQATVITTHDSNRQHTLIPDLISSLHWDPAPQDEASWPTPARHGSRVRLYVAVAAAAAVLGSVGGAFAASQSTNDNHDAGRSAQSGWATSEATVDIAAKKSTSQPESPGASTPSVQAASQTPQRAVAPSPAYTRSDTTQPTADEWADARVPATDAEKKAAQRLVADAAPILQGEQYTDDDIVVTFNPAAQTMFVTFGPAIYPEGQDYQDDTDWIDVRRSLMFGSCSEAQEDFHNDPTWPYGRAAVVYRESMASPIVADFRDVTHIDSCRV</sequence>
<gene>
    <name evidence="8" type="ORF">F8144_17125</name>
</gene>
<keyword evidence="4 5" id="KW-0067">ATP-binding</keyword>
<feature type="compositionally biased region" description="Polar residues" evidence="6">
    <location>
        <begin position="374"/>
        <end position="397"/>
    </location>
</feature>
<feature type="binding site" evidence="5">
    <location>
        <position position="49"/>
    </location>
    <ligand>
        <name>ATP</name>
        <dbReference type="ChEBI" id="CHEBI:30616"/>
    </ligand>
</feature>
<feature type="domain" description="Protein kinase" evidence="7">
    <location>
        <begin position="21"/>
        <end position="273"/>
    </location>
</feature>
<keyword evidence="2 5" id="KW-0547">Nucleotide-binding</keyword>
<dbReference type="Proteomes" id="UP000442990">
    <property type="component" value="Unassembled WGS sequence"/>
</dbReference>
<organism evidence="8 9">
    <name type="scientific">Streptomyces triticiradicis</name>
    <dbReference type="NCBI Taxonomy" id="2651189"/>
    <lineage>
        <taxon>Bacteria</taxon>
        <taxon>Bacillati</taxon>
        <taxon>Actinomycetota</taxon>
        <taxon>Actinomycetes</taxon>
        <taxon>Kitasatosporales</taxon>
        <taxon>Streptomycetaceae</taxon>
        <taxon>Streptomyces</taxon>
    </lineage>
</organism>
<dbReference type="SUPFAM" id="SSF56112">
    <property type="entry name" value="Protein kinase-like (PK-like)"/>
    <property type="match status" value="1"/>
</dbReference>
<keyword evidence="9" id="KW-1185">Reference proteome</keyword>
<evidence type="ECO:0000256" key="3">
    <source>
        <dbReference type="ARBA" id="ARBA00022777"/>
    </source>
</evidence>
<dbReference type="InterPro" id="IPR008271">
    <property type="entry name" value="Ser/Thr_kinase_AS"/>
</dbReference>
<dbReference type="PANTHER" id="PTHR43289:SF34">
    <property type="entry name" value="SERINE_THREONINE-PROTEIN KINASE YBDM-RELATED"/>
    <property type="match status" value="1"/>
</dbReference>
<evidence type="ECO:0000256" key="1">
    <source>
        <dbReference type="ARBA" id="ARBA00022679"/>
    </source>
</evidence>
<dbReference type="InterPro" id="IPR000719">
    <property type="entry name" value="Prot_kinase_dom"/>
</dbReference>
<accession>A0A7J5DFA5</accession>
<dbReference type="InterPro" id="IPR017441">
    <property type="entry name" value="Protein_kinase_ATP_BS"/>
</dbReference>
<dbReference type="InterPro" id="IPR011009">
    <property type="entry name" value="Kinase-like_dom_sf"/>
</dbReference>
<name>A0A7J5DFA5_9ACTN</name>
<dbReference type="Gene3D" id="1.10.510.10">
    <property type="entry name" value="Transferase(Phosphotransferase) domain 1"/>
    <property type="match status" value="1"/>
</dbReference>